<protein>
    <recommendedName>
        <fullName evidence="3">Tail fiber protein</fullName>
    </recommendedName>
</protein>
<evidence type="ECO:0000313" key="2">
    <source>
        <dbReference type="Proteomes" id="UP001432380"/>
    </source>
</evidence>
<sequence length="470" mass="50952">MAEHLGELRPKDIELIENTANRTLDWRYLNQDGTKSDWQVLVPLVDITGQSPELRLNSQGMLQWKYTNEPDSQWRNIFDASGMFAQIDVLNSKVAALEKWQSDYSKIIRYPSQNVLGDSRVMFDILVPRQGNKWIDNVFSIQNLSTDGNWYGNAAIAFLDAAGIEKGAIGYSRNKAIQPGGYTPNTLYCEIGNPFSTDAEVTHFRVINTIKAGGPFWGGQAMSYTPMEVLGDTGDILFDAGGGGGAIRFQRGPVRFNTQYIDFGDINITGPAQLALSMGNTAFRIREHTVSDSVLLATNVQNMAGDDSNIIQDKVDRASWGIQFGHGSPTGLALDSFAVRRTAPGTKVMQTLMTVNNKGTIVSGTTATDGWTLSVDDGKKTHITVGNSITLPPGAGTITLNNYANGSMGVFAVSGGGAWQIWQSASDYLVGAPTAGKICIEAIGNTYKIHNRTASDIDLGILMMASRQTV</sequence>
<name>A0AAX4JGZ0_9CAUD</name>
<evidence type="ECO:0000313" key="1">
    <source>
        <dbReference type="EMBL" id="WVK90007.1"/>
    </source>
</evidence>
<organism evidence="1 2">
    <name type="scientific">Burkholderia phage vB_BpP_HN02</name>
    <dbReference type="NCBI Taxonomy" id="3116925"/>
    <lineage>
        <taxon>Viruses</taxon>
        <taxon>Duplodnaviria</taxon>
        <taxon>Heunggongvirae</taxon>
        <taxon>Uroviricota</taxon>
        <taxon>Caudoviricetes</taxon>
        <taxon>Schitoviridae</taxon>
    </lineage>
</organism>
<reference evidence="1" key="1">
    <citation type="submission" date="2024-01" db="EMBL/GenBank/DDBJ databases">
        <authorList>
            <person name="Zhu Q."/>
        </authorList>
    </citation>
    <scope>NUCLEOTIDE SEQUENCE</scope>
</reference>
<dbReference type="EMBL" id="PP079243">
    <property type="protein sequence ID" value="WVK90007.1"/>
    <property type="molecule type" value="Genomic_DNA"/>
</dbReference>
<accession>A0AAX4JGZ0</accession>
<evidence type="ECO:0008006" key="3">
    <source>
        <dbReference type="Google" id="ProtNLM"/>
    </source>
</evidence>
<proteinExistence type="predicted"/>
<dbReference type="Proteomes" id="UP001432380">
    <property type="component" value="Segment"/>
</dbReference>